<evidence type="ECO:0000313" key="5">
    <source>
        <dbReference type="EMBL" id="PIL26344.1"/>
    </source>
</evidence>
<evidence type="ECO:0000313" key="6">
    <source>
        <dbReference type="Proteomes" id="UP000230002"/>
    </source>
</evidence>
<dbReference type="Proteomes" id="UP000230002">
    <property type="component" value="Unassembled WGS sequence"/>
</dbReference>
<dbReference type="AlphaFoldDB" id="A0A2G8RXX3"/>
<feature type="compositionally biased region" description="Basic and acidic residues" evidence="2">
    <location>
        <begin position="388"/>
        <end position="400"/>
    </location>
</feature>
<evidence type="ECO:0000256" key="4">
    <source>
        <dbReference type="SAM" id="SignalP"/>
    </source>
</evidence>
<comment type="caution">
    <text evidence="5">The sequence shown here is derived from an EMBL/GenBank/DDBJ whole genome shotgun (WGS) entry which is preliminary data.</text>
</comment>
<dbReference type="Gene3D" id="2.60.120.260">
    <property type="entry name" value="Galactose-binding domain-like"/>
    <property type="match status" value="1"/>
</dbReference>
<dbReference type="EMBL" id="AYKW01000045">
    <property type="protein sequence ID" value="PIL26344.1"/>
    <property type="molecule type" value="Genomic_DNA"/>
</dbReference>
<feature type="compositionally biased region" description="Low complexity" evidence="2">
    <location>
        <begin position="414"/>
        <end position="429"/>
    </location>
</feature>
<feature type="chain" id="PRO_5013641189" description="Transporter" evidence="4">
    <location>
        <begin position="30"/>
        <end position="535"/>
    </location>
</feature>
<reference evidence="5 6" key="1">
    <citation type="journal article" date="2015" name="Sci. Rep.">
        <title>Chromosome-level genome map provides insights into diverse defense mechanisms in the medicinal fungus Ganoderma sinense.</title>
        <authorList>
            <person name="Zhu Y."/>
            <person name="Xu J."/>
            <person name="Sun C."/>
            <person name="Zhou S."/>
            <person name="Xu H."/>
            <person name="Nelson D.R."/>
            <person name="Qian J."/>
            <person name="Song J."/>
            <person name="Luo H."/>
            <person name="Xiang L."/>
            <person name="Li Y."/>
            <person name="Xu Z."/>
            <person name="Ji A."/>
            <person name="Wang L."/>
            <person name="Lu S."/>
            <person name="Hayward A."/>
            <person name="Sun W."/>
            <person name="Li X."/>
            <person name="Schwartz D.C."/>
            <person name="Wang Y."/>
            <person name="Chen S."/>
        </authorList>
    </citation>
    <scope>NUCLEOTIDE SEQUENCE [LARGE SCALE GENOMIC DNA]</scope>
    <source>
        <strain evidence="5 6">ZZ0214-1</strain>
    </source>
</reference>
<name>A0A2G8RXX3_9APHY</name>
<evidence type="ECO:0008006" key="7">
    <source>
        <dbReference type="Google" id="ProtNLM"/>
    </source>
</evidence>
<accession>A0A2G8RXX3</accession>
<feature type="compositionally biased region" description="Pro residues" evidence="2">
    <location>
        <begin position="185"/>
        <end position="202"/>
    </location>
</feature>
<proteinExistence type="predicted"/>
<keyword evidence="6" id="KW-1185">Reference proteome</keyword>
<keyword evidence="1" id="KW-0175">Coiled coil</keyword>
<feature type="compositionally biased region" description="Polar residues" evidence="2">
    <location>
        <begin position="270"/>
        <end position="282"/>
    </location>
</feature>
<dbReference type="Gene3D" id="1.20.5.510">
    <property type="entry name" value="Single helix bin"/>
    <property type="match status" value="1"/>
</dbReference>
<keyword evidence="3" id="KW-1133">Transmembrane helix</keyword>
<feature type="transmembrane region" description="Helical" evidence="3">
    <location>
        <begin position="286"/>
        <end position="312"/>
    </location>
</feature>
<organism evidence="5 6">
    <name type="scientific">Ganoderma sinense ZZ0214-1</name>
    <dbReference type="NCBI Taxonomy" id="1077348"/>
    <lineage>
        <taxon>Eukaryota</taxon>
        <taxon>Fungi</taxon>
        <taxon>Dikarya</taxon>
        <taxon>Basidiomycota</taxon>
        <taxon>Agaricomycotina</taxon>
        <taxon>Agaricomycetes</taxon>
        <taxon>Polyporales</taxon>
        <taxon>Polyporaceae</taxon>
        <taxon>Ganoderma</taxon>
    </lineage>
</organism>
<feature type="compositionally biased region" description="Basic and acidic residues" evidence="2">
    <location>
        <begin position="457"/>
        <end position="473"/>
    </location>
</feature>
<feature type="compositionally biased region" description="Low complexity" evidence="2">
    <location>
        <begin position="203"/>
        <end position="265"/>
    </location>
</feature>
<keyword evidence="3" id="KW-0812">Transmembrane</keyword>
<dbReference type="STRING" id="1077348.A0A2G8RXX3"/>
<dbReference type="OrthoDB" id="3245657at2759"/>
<feature type="compositionally biased region" description="Low complexity" evidence="2">
    <location>
        <begin position="481"/>
        <end position="499"/>
    </location>
</feature>
<feature type="region of interest" description="Disordered" evidence="2">
    <location>
        <begin position="185"/>
        <end position="282"/>
    </location>
</feature>
<feature type="signal peptide" evidence="4">
    <location>
        <begin position="1"/>
        <end position="29"/>
    </location>
</feature>
<gene>
    <name evidence="5" type="ORF">GSI_12100</name>
</gene>
<feature type="region of interest" description="Disordered" evidence="2">
    <location>
        <begin position="385"/>
        <end position="499"/>
    </location>
</feature>
<sequence length="535" mass="56774">MFRAQYPGLPIMIPTAFLPLSIFITTVAGATTFTNHTIDDQSASPSFRGQWSLGPQCTGCKAQPDPSKAFDSTWHDCTIHPGELPRNVTVQFTGTAFYVYGILANTIPYVTTNTNLTFFLDGQLAGTFQHNPTTSTDFEYNVPMYSNSNLPNGDHTVMFEVIGDSIPSFVLIDYFVYTTVEQDVVPPPSSSIPSTTPDPPQTPTSSSQSSSTSTTPSTLSTSSTLPTSSQLTSRSPLSSPTSTSGPSSLLSSPTSASSATASQPAGAGTTLGTGNPQNASRGNSSVSMGAIVGGTVGGIAALVLLAALLYFLHRRRSTLGGSLLTKEKPGKTNAGARSAEAIFPFPRGAPNPTIAVQSPFVALYSDTPTVMSSLTSATAVTNLTSTKKGSDMRRDMHVVDKSQLAPNRRRESLPDAPLSPSRAPSLSESGPSHYTNAVSIPPMVLHGQDPIPPVPAKPDDDKSYADDVNRLDYIRAPPTPSSLNRTFSSSQSSTSRTNMSTLRNQVIMLQEEVERLRAEQELQRLLAEAPPEYVA</sequence>
<keyword evidence="4" id="KW-0732">Signal</keyword>
<evidence type="ECO:0000256" key="1">
    <source>
        <dbReference type="SAM" id="Coils"/>
    </source>
</evidence>
<keyword evidence="3" id="KW-0472">Membrane</keyword>
<protein>
    <recommendedName>
        <fullName evidence="7">Transporter</fullName>
    </recommendedName>
</protein>
<evidence type="ECO:0000256" key="2">
    <source>
        <dbReference type="SAM" id="MobiDB-lite"/>
    </source>
</evidence>
<evidence type="ECO:0000256" key="3">
    <source>
        <dbReference type="SAM" id="Phobius"/>
    </source>
</evidence>
<feature type="coiled-coil region" evidence="1">
    <location>
        <begin position="499"/>
        <end position="528"/>
    </location>
</feature>